<gene>
    <name evidence="1" type="ORF">S01H1_75225</name>
</gene>
<accession>X0YLR7</accession>
<organism evidence="1">
    <name type="scientific">marine sediment metagenome</name>
    <dbReference type="NCBI Taxonomy" id="412755"/>
    <lineage>
        <taxon>unclassified sequences</taxon>
        <taxon>metagenomes</taxon>
        <taxon>ecological metagenomes</taxon>
    </lineage>
</organism>
<dbReference type="AlphaFoldDB" id="X0YLR7"/>
<proteinExistence type="predicted"/>
<protein>
    <submittedName>
        <fullName evidence="1">Uncharacterized protein</fullName>
    </submittedName>
</protein>
<name>X0YLR7_9ZZZZ</name>
<evidence type="ECO:0000313" key="1">
    <source>
        <dbReference type="EMBL" id="GAG47942.1"/>
    </source>
</evidence>
<dbReference type="EMBL" id="BARS01050381">
    <property type="protein sequence ID" value="GAG47942.1"/>
    <property type="molecule type" value="Genomic_DNA"/>
</dbReference>
<feature type="non-terminal residue" evidence="1">
    <location>
        <position position="49"/>
    </location>
</feature>
<reference evidence="1" key="1">
    <citation type="journal article" date="2014" name="Front. Microbiol.">
        <title>High frequency of phylogenetically diverse reductive dehalogenase-homologous genes in deep subseafloor sedimentary metagenomes.</title>
        <authorList>
            <person name="Kawai M."/>
            <person name="Futagami T."/>
            <person name="Toyoda A."/>
            <person name="Takaki Y."/>
            <person name="Nishi S."/>
            <person name="Hori S."/>
            <person name="Arai W."/>
            <person name="Tsubouchi T."/>
            <person name="Morono Y."/>
            <person name="Uchiyama I."/>
            <person name="Ito T."/>
            <person name="Fujiyama A."/>
            <person name="Inagaki F."/>
            <person name="Takami H."/>
        </authorList>
    </citation>
    <scope>NUCLEOTIDE SEQUENCE</scope>
    <source>
        <strain evidence="1">Expedition CK06-06</strain>
    </source>
</reference>
<sequence>MTIGSAFKIVGSDTESNQSVVINIMEYNAEKILNDMIDFEISISDTNGN</sequence>
<comment type="caution">
    <text evidence="1">The sequence shown here is derived from an EMBL/GenBank/DDBJ whole genome shotgun (WGS) entry which is preliminary data.</text>
</comment>